<reference evidence="7" key="1">
    <citation type="submission" date="2020-05" db="EMBL/GenBank/DDBJ databases">
        <authorList>
            <person name="Rincon C."/>
            <person name="Sanders R I."/>
            <person name="Robbins C."/>
            <person name="Chaturvedi A."/>
        </authorList>
    </citation>
    <scope>NUCLEOTIDE SEQUENCE</scope>
    <source>
        <strain evidence="7">CHB12</strain>
    </source>
</reference>
<dbReference type="InterPro" id="IPR045172">
    <property type="entry name" value="TBCB_Ubl"/>
</dbReference>
<dbReference type="GO" id="GO:0031122">
    <property type="term" value="P:cytoplasmic microtubule organization"/>
    <property type="evidence" value="ECO:0007669"/>
    <property type="project" value="TreeGrafter"/>
</dbReference>
<feature type="domain" description="CAP-Gly" evidence="6">
    <location>
        <begin position="181"/>
        <end position="223"/>
    </location>
</feature>
<evidence type="ECO:0000259" key="5">
    <source>
        <dbReference type="PROSITE" id="PS50053"/>
    </source>
</evidence>
<dbReference type="PROSITE" id="PS00845">
    <property type="entry name" value="CAP_GLY_1"/>
    <property type="match status" value="1"/>
</dbReference>
<dbReference type="OrthoDB" id="2130750at2759"/>
<dbReference type="GO" id="GO:0005938">
    <property type="term" value="C:cell cortex"/>
    <property type="evidence" value="ECO:0007669"/>
    <property type="project" value="TreeGrafter"/>
</dbReference>
<dbReference type="Gene3D" id="2.30.30.190">
    <property type="entry name" value="CAP Gly-rich-like domain"/>
    <property type="match status" value="1"/>
</dbReference>
<evidence type="ECO:0000256" key="3">
    <source>
        <dbReference type="ARBA" id="ARBA00023186"/>
    </source>
</evidence>
<dbReference type="InterPro" id="IPR036859">
    <property type="entry name" value="CAP-Gly_dom_sf"/>
</dbReference>
<dbReference type="PANTHER" id="PTHR18916:SF85">
    <property type="entry name" value="TUBULIN-FOLDING COFACTOR B"/>
    <property type="match status" value="1"/>
</dbReference>
<dbReference type="GO" id="GO:0007021">
    <property type="term" value="P:tubulin complex assembly"/>
    <property type="evidence" value="ECO:0007669"/>
    <property type="project" value="InterPro"/>
</dbReference>
<evidence type="ECO:0000256" key="2">
    <source>
        <dbReference type="ARBA" id="ARBA00022490"/>
    </source>
</evidence>
<keyword evidence="3" id="KW-0143">Chaperone</keyword>
<name>A0A916EIC5_9GLOM</name>
<comment type="caution">
    <text evidence="7">The sequence shown here is derived from an EMBL/GenBank/DDBJ whole genome shotgun (WGS) entry which is preliminary data.</text>
</comment>
<dbReference type="SUPFAM" id="SSF74924">
    <property type="entry name" value="Cap-Gly domain"/>
    <property type="match status" value="1"/>
</dbReference>
<dbReference type="InterPro" id="IPR029071">
    <property type="entry name" value="Ubiquitin-like_domsf"/>
</dbReference>
<dbReference type="InterPro" id="IPR000626">
    <property type="entry name" value="Ubiquitin-like_dom"/>
</dbReference>
<dbReference type="GO" id="GO:0043014">
    <property type="term" value="F:alpha-tubulin binding"/>
    <property type="evidence" value="ECO:0007669"/>
    <property type="project" value="InterPro"/>
</dbReference>
<protein>
    <recommendedName>
        <fullName evidence="9">CAP-Gly domain-containing protein</fullName>
    </recommendedName>
</protein>
<dbReference type="GO" id="GO:0005829">
    <property type="term" value="C:cytosol"/>
    <property type="evidence" value="ECO:0007669"/>
    <property type="project" value="UniProtKB-ARBA"/>
</dbReference>
<evidence type="ECO:0000313" key="8">
    <source>
        <dbReference type="Proteomes" id="UP000684084"/>
    </source>
</evidence>
<accession>A0A916EIC5</accession>
<dbReference type="PROSITE" id="PS50245">
    <property type="entry name" value="CAP_GLY_2"/>
    <property type="match status" value="1"/>
</dbReference>
<dbReference type="GO" id="GO:0051010">
    <property type="term" value="F:microtubule plus-end binding"/>
    <property type="evidence" value="ECO:0007669"/>
    <property type="project" value="TreeGrafter"/>
</dbReference>
<evidence type="ECO:0000313" key="7">
    <source>
        <dbReference type="EMBL" id="CAB5385206.1"/>
    </source>
</evidence>
<evidence type="ECO:0000256" key="4">
    <source>
        <dbReference type="ARBA" id="ARBA00025779"/>
    </source>
</evidence>
<proteinExistence type="inferred from homology"/>
<evidence type="ECO:0008006" key="9">
    <source>
        <dbReference type="Google" id="ProtNLM"/>
    </source>
</evidence>
<keyword evidence="2" id="KW-0963">Cytoplasm</keyword>
<dbReference type="Gene3D" id="3.10.20.90">
    <property type="entry name" value="Phosphatidylinositol 3-kinase Catalytic Subunit, Chain A, domain 1"/>
    <property type="match status" value="1"/>
</dbReference>
<dbReference type="FunFam" id="2.30.30.190:FF:000013">
    <property type="entry name" value="Tubulin-folding cofactor B"/>
    <property type="match status" value="1"/>
</dbReference>
<feature type="domain" description="Ubiquitin-like" evidence="5">
    <location>
        <begin position="12"/>
        <end position="61"/>
    </location>
</feature>
<dbReference type="Pfam" id="PF14560">
    <property type="entry name" value="Ubiquitin_2"/>
    <property type="match status" value="1"/>
</dbReference>
<comment type="subcellular location">
    <subcellularLocation>
        <location evidence="1">Cytoplasm</location>
    </subcellularLocation>
</comment>
<dbReference type="GO" id="GO:0007023">
    <property type="term" value="P:post-chaperonin tubulin folding pathway"/>
    <property type="evidence" value="ECO:0007669"/>
    <property type="project" value="InterPro"/>
</dbReference>
<gene>
    <name evidence="7" type="ORF">CHRIB12_LOCUS19185</name>
</gene>
<dbReference type="Proteomes" id="UP000684084">
    <property type="component" value="Unassembled WGS sequence"/>
</dbReference>
<dbReference type="InterPro" id="IPR000938">
    <property type="entry name" value="CAP-Gly_domain"/>
</dbReference>
<evidence type="ECO:0000259" key="6">
    <source>
        <dbReference type="PROSITE" id="PS50245"/>
    </source>
</evidence>
<dbReference type="GO" id="GO:0005634">
    <property type="term" value="C:nucleus"/>
    <property type="evidence" value="ECO:0007669"/>
    <property type="project" value="TreeGrafter"/>
</dbReference>
<sequence>MLRKFVIKICVVTVFVQSENASSERRFDVSLTIKQLKVKLEPITGIPADSQVLQLYNGDTMITSIEGDNYMIGDFPVNNFMTLKVNDANPNNNKNKFTDLSSVEKYELPDDEYAKRSDSVLAFKQRNKLGRFSDAKSSTSNASQTFEEEAKNIKVGDRCEVDFGEGNEEGLKRRGIVKFVGETKFKPGYWVGVQYDEPVGKHDGTVQGEKYFESPPKHGAFVRPNKVKVGDYPEETFEEEM</sequence>
<dbReference type="SMART" id="SM01052">
    <property type="entry name" value="CAP_GLY"/>
    <property type="match status" value="1"/>
</dbReference>
<dbReference type="VEuPathDB" id="FungiDB:RhiirFUN_002374"/>
<comment type="similarity">
    <text evidence="4">Belongs to the TBCB family.</text>
</comment>
<dbReference type="PROSITE" id="PS50053">
    <property type="entry name" value="UBIQUITIN_2"/>
    <property type="match status" value="1"/>
</dbReference>
<dbReference type="AlphaFoldDB" id="A0A916EIC5"/>
<dbReference type="EMBL" id="CAGKOT010000053">
    <property type="protein sequence ID" value="CAB5385206.1"/>
    <property type="molecule type" value="Genomic_DNA"/>
</dbReference>
<dbReference type="PANTHER" id="PTHR18916">
    <property type="entry name" value="DYNACTIN 1-RELATED MICROTUBULE-BINDING"/>
    <property type="match status" value="1"/>
</dbReference>
<dbReference type="GO" id="GO:0035371">
    <property type="term" value="C:microtubule plus-end"/>
    <property type="evidence" value="ECO:0007669"/>
    <property type="project" value="TreeGrafter"/>
</dbReference>
<dbReference type="SUPFAM" id="SSF54236">
    <property type="entry name" value="Ubiquitin-like"/>
    <property type="match status" value="1"/>
</dbReference>
<evidence type="ECO:0000256" key="1">
    <source>
        <dbReference type="ARBA" id="ARBA00004496"/>
    </source>
</evidence>
<dbReference type="Pfam" id="PF01302">
    <property type="entry name" value="CAP_GLY"/>
    <property type="match status" value="1"/>
</dbReference>
<organism evidence="7 8">
    <name type="scientific">Rhizophagus irregularis</name>
    <dbReference type="NCBI Taxonomy" id="588596"/>
    <lineage>
        <taxon>Eukaryota</taxon>
        <taxon>Fungi</taxon>
        <taxon>Fungi incertae sedis</taxon>
        <taxon>Mucoromycota</taxon>
        <taxon>Glomeromycotina</taxon>
        <taxon>Glomeromycetes</taxon>
        <taxon>Glomerales</taxon>
        <taxon>Glomeraceae</taxon>
        <taxon>Rhizophagus</taxon>
    </lineage>
</organism>
<dbReference type="CDD" id="cd01789">
    <property type="entry name" value="Ubl_TBCB"/>
    <property type="match status" value="1"/>
</dbReference>